<evidence type="ECO:0000313" key="2">
    <source>
        <dbReference type="Proteomes" id="UP000636800"/>
    </source>
</evidence>
<sequence>MSLKRQKKELRDPGWRRLKEESRKKAEWLMKRANAVQARHIRRLITDNAADPIGEIHSHSEKEAVYTMVKGSKSSDEVILIETSRDRIIRSTCESLARHMIERIQSTFPTYDGIGMNSSIQVDATKFLDDLEGDVLEDVMAVITVSLRNHA</sequence>
<dbReference type="EMBL" id="JADCNL010000433">
    <property type="protein sequence ID" value="KAG0447735.1"/>
    <property type="molecule type" value="Genomic_DNA"/>
</dbReference>
<dbReference type="InterPro" id="IPR029131">
    <property type="entry name" value="HAUS5"/>
</dbReference>
<dbReference type="InterPro" id="IPR044706">
    <property type="entry name" value="AUG5_plant"/>
</dbReference>
<dbReference type="PANTHER" id="PTHR34968">
    <property type="entry name" value="AUGMIN SUBUNIT 5"/>
    <property type="match status" value="1"/>
</dbReference>
<dbReference type="GO" id="GO:0005876">
    <property type="term" value="C:spindle microtubule"/>
    <property type="evidence" value="ECO:0007669"/>
    <property type="project" value="InterPro"/>
</dbReference>
<accession>A0A835P8C6</accession>
<name>A0A835P8C6_VANPL</name>
<dbReference type="PANTHER" id="PTHR34968:SF1">
    <property type="entry name" value="AUGMIN SUBUNIT 5"/>
    <property type="match status" value="1"/>
</dbReference>
<dbReference type="GO" id="GO:0051225">
    <property type="term" value="P:spindle assembly"/>
    <property type="evidence" value="ECO:0007669"/>
    <property type="project" value="InterPro"/>
</dbReference>
<protein>
    <submittedName>
        <fullName evidence="1">Uncharacterized protein</fullName>
    </submittedName>
</protein>
<dbReference type="OrthoDB" id="2121326at2759"/>
<dbReference type="Pfam" id="PF14817">
    <property type="entry name" value="HAUS5"/>
    <property type="match status" value="1"/>
</dbReference>
<dbReference type="Proteomes" id="UP000636800">
    <property type="component" value="Unassembled WGS sequence"/>
</dbReference>
<reference evidence="1 2" key="1">
    <citation type="journal article" date="2020" name="Nat. Food">
        <title>A phased Vanilla planifolia genome enables genetic improvement of flavour and production.</title>
        <authorList>
            <person name="Hasing T."/>
            <person name="Tang H."/>
            <person name="Brym M."/>
            <person name="Khazi F."/>
            <person name="Huang T."/>
            <person name="Chambers A.H."/>
        </authorList>
    </citation>
    <scope>NUCLEOTIDE SEQUENCE [LARGE SCALE GENOMIC DNA]</scope>
    <source>
        <tissue evidence="1">Leaf</tissue>
    </source>
</reference>
<proteinExistence type="predicted"/>
<evidence type="ECO:0000313" key="1">
    <source>
        <dbReference type="EMBL" id="KAG0447735.1"/>
    </source>
</evidence>
<comment type="caution">
    <text evidence="1">The sequence shown here is derived from an EMBL/GenBank/DDBJ whole genome shotgun (WGS) entry which is preliminary data.</text>
</comment>
<dbReference type="AlphaFoldDB" id="A0A835P8C6"/>
<gene>
    <name evidence="1" type="ORF">HPP92_028205</name>
</gene>
<dbReference type="GO" id="GO:0070652">
    <property type="term" value="C:HAUS complex"/>
    <property type="evidence" value="ECO:0007669"/>
    <property type="project" value="InterPro"/>
</dbReference>
<keyword evidence="2" id="KW-1185">Reference proteome</keyword>
<organism evidence="1 2">
    <name type="scientific">Vanilla planifolia</name>
    <name type="common">Vanilla</name>
    <dbReference type="NCBI Taxonomy" id="51239"/>
    <lineage>
        <taxon>Eukaryota</taxon>
        <taxon>Viridiplantae</taxon>
        <taxon>Streptophyta</taxon>
        <taxon>Embryophyta</taxon>
        <taxon>Tracheophyta</taxon>
        <taxon>Spermatophyta</taxon>
        <taxon>Magnoliopsida</taxon>
        <taxon>Liliopsida</taxon>
        <taxon>Asparagales</taxon>
        <taxon>Orchidaceae</taxon>
        <taxon>Vanilloideae</taxon>
        <taxon>Vanilleae</taxon>
        <taxon>Vanilla</taxon>
    </lineage>
</organism>